<organism evidence="1 2">
    <name type="scientific">Synaphobranchus kaupii</name>
    <name type="common">Kaup's arrowtooth eel</name>
    <dbReference type="NCBI Taxonomy" id="118154"/>
    <lineage>
        <taxon>Eukaryota</taxon>
        <taxon>Metazoa</taxon>
        <taxon>Chordata</taxon>
        <taxon>Craniata</taxon>
        <taxon>Vertebrata</taxon>
        <taxon>Euteleostomi</taxon>
        <taxon>Actinopterygii</taxon>
        <taxon>Neopterygii</taxon>
        <taxon>Teleostei</taxon>
        <taxon>Anguilliformes</taxon>
        <taxon>Synaphobranchidae</taxon>
        <taxon>Synaphobranchus</taxon>
    </lineage>
</organism>
<accession>A0A9Q1FLB8</accession>
<dbReference type="EMBL" id="JAINUF010000005">
    <property type="protein sequence ID" value="KAJ8360755.1"/>
    <property type="molecule type" value="Genomic_DNA"/>
</dbReference>
<dbReference type="Proteomes" id="UP001152622">
    <property type="component" value="Chromosome 5"/>
</dbReference>
<evidence type="ECO:0000313" key="2">
    <source>
        <dbReference type="Proteomes" id="UP001152622"/>
    </source>
</evidence>
<name>A0A9Q1FLB8_SYNKA</name>
<sequence>MQTSIVLPSCSELQLFYFSIRVLSRKTIFHWSCQTDARAPRQTGQASVRAVPFHTVPTLTSFDTDTCLPRAI</sequence>
<comment type="caution">
    <text evidence="1">The sequence shown here is derived from an EMBL/GenBank/DDBJ whole genome shotgun (WGS) entry which is preliminary data.</text>
</comment>
<dbReference type="AlphaFoldDB" id="A0A9Q1FLB8"/>
<gene>
    <name evidence="1" type="ORF">SKAU_G00172800</name>
</gene>
<proteinExistence type="predicted"/>
<protein>
    <submittedName>
        <fullName evidence="1">Uncharacterized protein</fullName>
    </submittedName>
</protein>
<evidence type="ECO:0000313" key="1">
    <source>
        <dbReference type="EMBL" id="KAJ8360755.1"/>
    </source>
</evidence>
<keyword evidence="2" id="KW-1185">Reference proteome</keyword>
<reference evidence="1" key="1">
    <citation type="journal article" date="2023" name="Science">
        <title>Genome structures resolve the early diversification of teleost fishes.</title>
        <authorList>
            <person name="Parey E."/>
            <person name="Louis A."/>
            <person name="Montfort J."/>
            <person name="Bouchez O."/>
            <person name="Roques C."/>
            <person name="Iampietro C."/>
            <person name="Lluch J."/>
            <person name="Castinel A."/>
            <person name="Donnadieu C."/>
            <person name="Desvignes T."/>
            <person name="Floi Bucao C."/>
            <person name="Jouanno E."/>
            <person name="Wen M."/>
            <person name="Mejri S."/>
            <person name="Dirks R."/>
            <person name="Jansen H."/>
            <person name="Henkel C."/>
            <person name="Chen W.J."/>
            <person name="Zahm M."/>
            <person name="Cabau C."/>
            <person name="Klopp C."/>
            <person name="Thompson A.W."/>
            <person name="Robinson-Rechavi M."/>
            <person name="Braasch I."/>
            <person name="Lecointre G."/>
            <person name="Bobe J."/>
            <person name="Postlethwait J.H."/>
            <person name="Berthelot C."/>
            <person name="Roest Crollius H."/>
            <person name="Guiguen Y."/>
        </authorList>
    </citation>
    <scope>NUCLEOTIDE SEQUENCE</scope>
    <source>
        <strain evidence="1">WJC10195</strain>
    </source>
</reference>